<dbReference type="EMBL" id="CP012850">
    <property type="protein sequence ID" value="ALI36985.1"/>
    <property type="molecule type" value="Genomic_DNA"/>
</dbReference>
<proteinExistence type="predicted"/>
<accession>A0A654M0J8</accession>
<reference evidence="3" key="1">
    <citation type="submission" date="2015-10" db="EMBL/GenBank/DDBJ databases">
        <title>Niche specialization of a soil ammonia-oxidizing archaeon, Candidatus Nitrosocosmicus oleophilus.</title>
        <authorList>
            <person name="Jung M.-Y."/>
            <person name="Rhee S.-K."/>
        </authorList>
    </citation>
    <scope>NUCLEOTIDE SEQUENCE [LARGE SCALE GENOMIC DNA]</scope>
    <source>
        <strain evidence="3">MY3</strain>
    </source>
</reference>
<evidence type="ECO:0000256" key="1">
    <source>
        <dbReference type="SAM" id="MobiDB-lite"/>
    </source>
</evidence>
<gene>
    <name evidence="2" type="ORF">NMY3_02795</name>
</gene>
<organism evidence="2 3">
    <name type="scientific">Candidatus Nitrosocosmicus oleophilus</name>
    <dbReference type="NCBI Taxonomy" id="1353260"/>
    <lineage>
        <taxon>Archaea</taxon>
        <taxon>Nitrososphaerota</taxon>
        <taxon>Nitrososphaeria</taxon>
        <taxon>Nitrososphaerales</taxon>
        <taxon>Nitrososphaeraceae</taxon>
        <taxon>Candidatus Nitrosocosmicus</taxon>
    </lineage>
</organism>
<dbReference type="KEGG" id="taa:NMY3_02795"/>
<dbReference type="AlphaFoldDB" id="A0A654M0J8"/>
<name>A0A654M0J8_9ARCH</name>
<evidence type="ECO:0000313" key="2">
    <source>
        <dbReference type="EMBL" id="ALI36985.1"/>
    </source>
</evidence>
<dbReference type="Proteomes" id="UP000058925">
    <property type="component" value="Chromosome"/>
</dbReference>
<sequence>MIFGERRVHKKIDSSNVIKFHERSRTGNTITVIADSEFKYGQSLESKNIDSQDKYPNTHKSNEAKINPSLSP</sequence>
<feature type="region of interest" description="Disordered" evidence="1">
    <location>
        <begin position="47"/>
        <end position="72"/>
    </location>
</feature>
<evidence type="ECO:0000313" key="3">
    <source>
        <dbReference type="Proteomes" id="UP000058925"/>
    </source>
</evidence>
<protein>
    <submittedName>
        <fullName evidence="2">Uncharacterized protein</fullName>
    </submittedName>
</protein>
<keyword evidence="3" id="KW-1185">Reference proteome</keyword>